<sequence>MNSKVYNAIYAAFALAYLIAPALLFIPVMLWEASPMPSAFCMAKSAKRRRPSMAGVGATPFVVVRPDGENQVEAHKNVMPQTILGMLSNWLGSLWSTGSQTTGEPSGSLLSKRHGGIPEHMFVDDSSSEAEDVVCVGKSSVFFGAGLRGYVPHLLPLHKLGRGIATMVFPVNGVAGTCGETHADLDGGVSSELVDECDESEVSVRLRFICDRFFSEGFAKPRLSARFIDAMLEEELNDSANKAHRDSLTEVAEPECGLVPKSAEETPVQRQESVQTPSGLDNADFVVPKPKFGTVEGLNEAFALSSWQSANGFFGECLSTGLPTPMEIDDDLAWSEVMEVEIPMEIDDVAEVMVLDANCGEKLMAHTYNPTVTDLQYVSQSANMDCDTNDLPACVPQQAADDKMEDDTEKIVLSGPSSLKKYDAPKPRQKVGADEVKGSKEPSMAVPRPKEKSSKLPRPASQKAIEEAKAAIEGPESKVASASCDLPSQLPKSLFGLRTERAKLVSSLASEVPEPVTTASCDKGKAPKKKAKTQGSTATPAAQVSVPVAAPSSKKEESIKEFKSDLPSASRGKKVKTSGGDEKADLVIEPIGKEIGEPQIQPFPARNPASKPAKSSSKGGKEVPMNLLKYALRFKGAPTVNKEVLVDFLSGLRPRSVSGGFCTSRASRVLDSGLFLGHGGPVGWSGLTIPRGFGKTSQEHRVPTKIGEGFPHRHDGISVIMIATSPYVWTQMMRTNACPDSRSYFEMAKPKLICAKGCVFKTDRLASRKTCGQSPSHPHLRRTLINMVCRLQLATGNAYTQENKTRVEGHLRTLSVVKEKQGYIRQTYPNQVETSAYKPYSWKLIESSVQYQNNILETKSEKQS</sequence>
<evidence type="ECO:0000256" key="1">
    <source>
        <dbReference type="SAM" id="MobiDB-lite"/>
    </source>
</evidence>
<organism evidence="3 4">
    <name type="scientific">Phycomyces blakesleeanus (strain ATCC 8743b / DSM 1359 / FGSC 10004 / NBRC 33097 / NRRL 1555)</name>
    <dbReference type="NCBI Taxonomy" id="763407"/>
    <lineage>
        <taxon>Eukaryota</taxon>
        <taxon>Fungi</taxon>
        <taxon>Fungi incertae sedis</taxon>
        <taxon>Mucoromycota</taxon>
        <taxon>Mucoromycotina</taxon>
        <taxon>Mucoromycetes</taxon>
        <taxon>Mucorales</taxon>
        <taxon>Phycomycetaceae</taxon>
        <taxon>Phycomyces</taxon>
    </lineage>
</organism>
<feature type="compositionally biased region" description="Basic and acidic residues" evidence="1">
    <location>
        <begin position="553"/>
        <end position="564"/>
    </location>
</feature>
<accession>A0A163ET87</accession>
<evidence type="ECO:0000313" key="4">
    <source>
        <dbReference type="Proteomes" id="UP000077315"/>
    </source>
</evidence>
<proteinExistence type="predicted"/>
<feature type="region of interest" description="Disordered" evidence="1">
    <location>
        <begin position="597"/>
        <end position="621"/>
    </location>
</feature>
<keyword evidence="2" id="KW-0812">Transmembrane</keyword>
<keyword evidence="2" id="KW-1133">Transmembrane helix</keyword>
<feature type="compositionally biased region" description="Low complexity" evidence="1">
    <location>
        <begin position="608"/>
        <end position="618"/>
    </location>
</feature>
<evidence type="ECO:0000313" key="3">
    <source>
        <dbReference type="EMBL" id="OAD81440.1"/>
    </source>
</evidence>
<reference evidence="4" key="1">
    <citation type="submission" date="2015-06" db="EMBL/GenBank/DDBJ databases">
        <title>Expansion of signal transduction pathways in fungi by whole-genome duplication.</title>
        <authorList>
            <consortium name="DOE Joint Genome Institute"/>
            <person name="Corrochano L.M."/>
            <person name="Kuo A."/>
            <person name="Marcet-Houben M."/>
            <person name="Polaino S."/>
            <person name="Salamov A."/>
            <person name="Villalobos J.M."/>
            <person name="Alvarez M.I."/>
            <person name="Avalos J."/>
            <person name="Benito E.P."/>
            <person name="Benoit I."/>
            <person name="Burger G."/>
            <person name="Camino L.P."/>
            <person name="Canovas D."/>
            <person name="Cerda-Olmedo E."/>
            <person name="Cheng J.-F."/>
            <person name="Dominguez A."/>
            <person name="Elias M."/>
            <person name="Eslava A.P."/>
            <person name="Glaser F."/>
            <person name="Grimwood J."/>
            <person name="Gutierrez G."/>
            <person name="Heitman J."/>
            <person name="Henrissat B."/>
            <person name="Iturriaga E.A."/>
            <person name="Lang B.F."/>
            <person name="Lavin J.L."/>
            <person name="Lee S."/>
            <person name="Li W."/>
            <person name="Lindquist E."/>
            <person name="Lopez-Garcia S."/>
            <person name="Luque E.M."/>
            <person name="Marcos A.T."/>
            <person name="Martin J."/>
            <person name="McCluskey K."/>
            <person name="Medina H.R."/>
            <person name="Miralles-Duran A."/>
            <person name="Miyazaki A."/>
            <person name="Munoz-Torres E."/>
            <person name="Oguiza J.A."/>
            <person name="Ohm R."/>
            <person name="Olmedo M."/>
            <person name="Orejas M."/>
            <person name="Ortiz-Castellanos L."/>
            <person name="Pisabarro A.G."/>
            <person name="Rodriguez-Romero J."/>
            <person name="Ruiz-Herrera J."/>
            <person name="Ruiz-Vazquez R."/>
            <person name="Sanz C."/>
            <person name="Schackwitz W."/>
            <person name="Schmutz J."/>
            <person name="Shahriari M."/>
            <person name="Shelest E."/>
            <person name="Silva-Franco F."/>
            <person name="Soanes D."/>
            <person name="Syed K."/>
            <person name="Tagua V.G."/>
            <person name="Talbot N.J."/>
            <person name="Thon M."/>
            <person name="De vries R.P."/>
            <person name="Wiebenga A."/>
            <person name="Yadav J.S."/>
            <person name="Braun E.L."/>
            <person name="Baker S."/>
            <person name="Garre V."/>
            <person name="Horwitz B."/>
            <person name="Torres-Martinez S."/>
            <person name="Idnurm A."/>
            <person name="Herrera-Estrella A."/>
            <person name="Gabaldon T."/>
            <person name="Grigoriev I.V."/>
        </authorList>
    </citation>
    <scope>NUCLEOTIDE SEQUENCE [LARGE SCALE GENOMIC DNA]</scope>
    <source>
        <strain evidence="4">NRRL 1555(-)</strain>
    </source>
</reference>
<feature type="transmembrane region" description="Helical" evidence="2">
    <location>
        <begin position="7"/>
        <end position="31"/>
    </location>
</feature>
<dbReference type="RefSeq" id="XP_018299480.1">
    <property type="nucleotide sequence ID" value="XM_018434553.1"/>
</dbReference>
<gene>
    <name evidence="3" type="ORF">PHYBLDRAFT_162050</name>
</gene>
<dbReference type="Proteomes" id="UP000077315">
    <property type="component" value="Unassembled WGS sequence"/>
</dbReference>
<dbReference type="AlphaFoldDB" id="A0A163ET87"/>
<keyword evidence="4" id="KW-1185">Reference proteome</keyword>
<feature type="compositionally biased region" description="Basic and acidic residues" evidence="1">
    <location>
        <begin position="420"/>
        <end position="440"/>
    </location>
</feature>
<name>A0A163ET87_PHYB8</name>
<evidence type="ECO:0000256" key="2">
    <source>
        <dbReference type="SAM" id="Phobius"/>
    </source>
</evidence>
<feature type="region of interest" description="Disordered" evidence="1">
    <location>
        <begin position="510"/>
        <end position="582"/>
    </location>
</feature>
<dbReference type="VEuPathDB" id="FungiDB:PHYBLDRAFT_162050"/>
<protein>
    <submittedName>
        <fullName evidence="3">Uncharacterized protein</fullName>
    </submittedName>
</protein>
<keyword evidence="2" id="KW-0472">Membrane</keyword>
<dbReference type="InParanoid" id="A0A163ET87"/>
<feature type="compositionally biased region" description="Low complexity" evidence="1">
    <location>
        <begin position="537"/>
        <end position="552"/>
    </location>
</feature>
<feature type="region of interest" description="Disordered" evidence="1">
    <location>
        <begin position="414"/>
        <end position="462"/>
    </location>
</feature>
<dbReference type="GeneID" id="28995459"/>
<dbReference type="EMBL" id="KV440971">
    <property type="protein sequence ID" value="OAD81440.1"/>
    <property type="molecule type" value="Genomic_DNA"/>
</dbReference>